<feature type="domain" description="DUF1549" evidence="3">
    <location>
        <begin position="56"/>
        <end position="238"/>
    </location>
</feature>
<feature type="domain" description="DUF1553" evidence="4">
    <location>
        <begin position="360"/>
        <end position="473"/>
    </location>
</feature>
<dbReference type="InterPro" id="IPR011444">
    <property type="entry name" value="DUF1549"/>
</dbReference>
<keyword evidence="2" id="KW-0732">Signal</keyword>
<name>A0A4R7S6D2_9BACT</name>
<dbReference type="Pfam" id="PF07587">
    <property type="entry name" value="PSD1"/>
    <property type="match status" value="1"/>
</dbReference>
<feature type="chain" id="PRO_5020854606" evidence="2">
    <location>
        <begin position="43"/>
        <end position="786"/>
    </location>
</feature>
<dbReference type="Pfam" id="PF07583">
    <property type="entry name" value="PSCyt2"/>
    <property type="match status" value="1"/>
</dbReference>
<dbReference type="Proteomes" id="UP000295662">
    <property type="component" value="Unassembled WGS sequence"/>
</dbReference>
<proteinExistence type="predicted"/>
<dbReference type="PANTHER" id="PTHR35889">
    <property type="entry name" value="CYCLOINULO-OLIGOSACCHARIDE FRUCTANOTRANSFERASE-RELATED"/>
    <property type="match status" value="1"/>
</dbReference>
<keyword evidence="6" id="KW-1185">Reference proteome</keyword>
<organism evidence="5 6">
    <name type="scientific">Prosthecobacter fusiformis</name>
    <dbReference type="NCBI Taxonomy" id="48464"/>
    <lineage>
        <taxon>Bacteria</taxon>
        <taxon>Pseudomonadati</taxon>
        <taxon>Verrucomicrobiota</taxon>
        <taxon>Verrucomicrobiia</taxon>
        <taxon>Verrucomicrobiales</taxon>
        <taxon>Verrucomicrobiaceae</taxon>
        <taxon>Prosthecobacter</taxon>
    </lineage>
</organism>
<protein>
    <submittedName>
        <fullName evidence="5">Uncharacterized protein DUF1553</fullName>
    </submittedName>
</protein>
<evidence type="ECO:0000313" key="5">
    <source>
        <dbReference type="EMBL" id="TDU73118.1"/>
    </source>
</evidence>
<sequence length="786" mass="88265">MRWRVMFKNTPMKSTLIQKTSSYRLPTALAVLACALAGLAQAKEMPLESIQEKAGEIDRLITAKLEKEKIQPTAPVTDDVFVRRIYLDIAGRIPSLKETTDFLADKDTNKRAKLIDALLASDGYVQNFTNYWSDILRVKSKLTQGNSQPAGEAYGIWLRESLKTNKPYDKMVQEMLTASGKTYENGAVGYYIRDYNMPLDNMAMTTQVFLGTSMVCAQCHNHPFDKWTQMDYYQMSAHSNGMVGTNGLSNPLLAEAFYGRPGKGKAKKSKKADPSMDGMMMGDAMGTLTRKDISRAMSEIMRPLRYNTVLDNSGNRGLRLPKDYQYDDAKPGSVVQPVIPASFSNDGKIVEEGVSPIHSYAKWLASKENPRFTLVIANRLWKKAMGMALIEPVDEITDSTVPSNPQLMTFLETTMKDLNYDMKEYLRIIFNSATYQRAAYSKDVELGEVYHFPGPLLRRMSAEQIWDSMVTLYKPAPDAPNLNARIARETVIRQVEWLDRSLNALSAQELAAGAAKVMAVQKQLAADVRKAQEVLAEASKNNDEEAMRAAKRVVSNQRRAIDEAAEDIIYSMGFKKFAELIREGKIEEQVEDAEFAKEIASVLRNKKDDDVAIDDALRIMAKQQRARLTAVQQQRLKKDADLLKANTKQELHALQTWESFRDTYMVRASDLRSPAPNGHFLREFGQSDRELVSNANGDASVGQALMLLNGKTFTQLMNPYTMISRALRRAETAEQTVDTIYLSLFSRKATAEEKELLAPVVEGNGLTGKGDALWAALNTRQFYFIQ</sequence>
<evidence type="ECO:0000313" key="6">
    <source>
        <dbReference type="Proteomes" id="UP000295662"/>
    </source>
</evidence>
<evidence type="ECO:0000256" key="2">
    <source>
        <dbReference type="SAM" id="SignalP"/>
    </source>
</evidence>
<evidence type="ECO:0000259" key="3">
    <source>
        <dbReference type="Pfam" id="PF07583"/>
    </source>
</evidence>
<reference evidence="5 6" key="1">
    <citation type="submission" date="2019-03" db="EMBL/GenBank/DDBJ databases">
        <title>Genomic Encyclopedia of Archaeal and Bacterial Type Strains, Phase II (KMG-II): from individual species to whole genera.</title>
        <authorList>
            <person name="Goeker M."/>
        </authorList>
    </citation>
    <scope>NUCLEOTIDE SEQUENCE [LARGE SCALE GENOMIC DNA]</scope>
    <source>
        <strain evidence="5 6">ATCC 25309</strain>
    </source>
</reference>
<evidence type="ECO:0000259" key="4">
    <source>
        <dbReference type="Pfam" id="PF07587"/>
    </source>
</evidence>
<evidence type="ECO:0000256" key="1">
    <source>
        <dbReference type="SAM" id="Coils"/>
    </source>
</evidence>
<comment type="caution">
    <text evidence="5">The sequence shown here is derived from an EMBL/GenBank/DDBJ whole genome shotgun (WGS) entry which is preliminary data.</text>
</comment>
<dbReference type="EMBL" id="SOCA01000002">
    <property type="protein sequence ID" value="TDU73118.1"/>
    <property type="molecule type" value="Genomic_DNA"/>
</dbReference>
<feature type="coiled-coil region" evidence="1">
    <location>
        <begin position="521"/>
        <end position="567"/>
    </location>
</feature>
<feature type="signal peptide" evidence="2">
    <location>
        <begin position="1"/>
        <end position="42"/>
    </location>
</feature>
<accession>A0A4R7S6D2</accession>
<dbReference type="AlphaFoldDB" id="A0A4R7S6D2"/>
<dbReference type="InterPro" id="IPR022655">
    <property type="entry name" value="DUF1553"/>
</dbReference>
<gene>
    <name evidence="5" type="ORF">EI77_01586</name>
</gene>
<dbReference type="PANTHER" id="PTHR35889:SF3">
    <property type="entry name" value="F-BOX DOMAIN-CONTAINING PROTEIN"/>
    <property type="match status" value="1"/>
</dbReference>
<keyword evidence="1" id="KW-0175">Coiled coil</keyword>